<feature type="compositionally biased region" description="Basic and acidic residues" evidence="1">
    <location>
        <begin position="62"/>
        <end position="85"/>
    </location>
</feature>
<name>A0AAE1K8W8_PETCI</name>
<feature type="compositionally biased region" description="Acidic residues" evidence="1">
    <location>
        <begin position="1"/>
        <end position="10"/>
    </location>
</feature>
<accession>A0AAE1K8W8</accession>
<feature type="region of interest" description="Disordered" evidence="1">
    <location>
        <begin position="1"/>
        <end position="31"/>
    </location>
</feature>
<feature type="region of interest" description="Disordered" evidence="1">
    <location>
        <begin position="62"/>
        <end position="106"/>
    </location>
</feature>
<dbReference type="Proteomes" id="UP001286313">
    <property type="component" value="Unassembled WGS sequence"/>
</dbReference>
<keyword evidence="3" id="KW-1185">Reference proteome</keyword>
<evidence type="ECO:0000256" key="1">
    <source>
        <dbReference type="SAM" id="MobiDB-lite"/>
    </source>
</evidence>
<dbReference type="EMBL" id="JAWQEG010003492">
    <property type="protein sequence ID" value="KAK3865988.1"/>
    <property type="molecule type" value="Genomic_DNA"/>
</dbReference>
<organism evidence="2 3">
    <name type="scientific">Petrolisthes cinctipes</name>
    <name type="common">Flat porcelain crab</name>
    <dbReference type="NCBI Taxonomy" id="88211"/>
    <lineage>
        <taxon>Eukaryota</taxon>
        <taxon>Metazoa</taxon>
        <taxon>Ecdysozoa</taxon>
        <taxon>Arthropoda</taxon>
        <taxon>Crustacea</taxon>
        <taxon>Multicrustacea</taxon>
        <taxon>Malacostraca</taxon>
        <taxon>Eumalacostraca</taxon>
        <taxon>Eucarida</taxon>
        <taxon>Decapoda</taxon>
        <taxon>Pleocyemata</taxon>
        <taxon>Anomura</taxon>
        <taxon>Galatheoidea</taxon>
        <taxon>Porcellanidae</taxon>
        <taxon>Petrolisthes</taxon>
    </lineage>
</organism>
<evidence type="ECO:0000313" key="2">
    <source>
        <dbReference type="EMBL" id="KAK3865988.1"/>
    </source>
</evidence>
<dbReference type="AlphaFoldDB" id="A0AAE1K8W8"/>
<comment type="caution">
    <text evidence="2">The sequence shown here is derived from an EMBL/GenBank/DDBJ whole genome shotgun (WGS) entry which is preliminary data.</text>
</comment>
<protein>
    <submittedName>
        <fullName evidence="2">Uncharacterized protein</fullName>
    </submittedName>
</protein>
<reference evidence="2" key="1">
    <citation type="submission" date="2023-10" db="EMBL/GenBank/DDBJ databases">
        <title>Genome assemblies of two species of porcelain crab, Petrolisthes cinctipes and Petrolisthes manimaculis (Anomura: Porcellanidae).</title>
        <authorList>
            <person name="Angst P."/>
        </authorList>
    </citation>
    <scope>NUCLEOTIDE SEQUENCE</scope>
    <source>
        <strain evidence="2">PB745_01</strain>
        <tissue evidence="2">Gill</tissue>
    </source>
</reference>
<evidence type="ECO:0000313" key="3">
    <source>
        <dbReference type="Proteomes" id="UP001286313"/>
    </source>
</evidence>
<proteinExistence type="predicted"/>
<gene>
    <name evidence="2" type="ORF">Pcinc_028440</name>
</gene>
<sequence>MSWDDLESEETSGRSAIQGEFERDSGEEVSSVMCTWRDQPKRTRLWEYEYENCNPRVEKSGKIWHEGKEGGDEAGNRVEKQREEGREGEDENSGGKVRMITEEGSE</sequence>